<dbReference type="STRING" id="1121448.DGI_0482"/>
<proteinExistence type="predicted"/>
<dbReference type="eggNOG" id="COG0210">
    <property type="taxonomic scope" value="Bacteria"/>
</dbReference>
<dbReference type="EC" id="5.6.2.4" evidence="7"/>
<dbReference type="SUPFAM" id="SSF52540">
    <property type="entry name" value="P-loop containing nucleoside triphosphate hydrolases"/>
    <property type="match status" value="1"/>
</dbReference>
<dbReference type="CDD" id="cd17932">
    <property type="entry name" value="DEXQc_UvrD"/>
    <property type="match status" value="1"/>
</dbReference>
<keyword evidence="1 10" id="KW-0547">Nucleotide-binding</keyword>
<evidence type="ECO:0000259" key="11">
    <source>
        <dbReference type="PROSITE" id="PS51198"/>
    </source>
</evidence>
<comment type="catalytic activity">
    <reaction evidence="6">
        <text>Couples ATP hydrolysis with the unwinding of duplex DNA by translocating in the 3'-5' direction.</text>
        <dbReference type="EC" id="5.6.2.4"/>
    </reaction>
</comment>
<sequence length="615" mass="70132">MSLVYPADWRPQGVEDLEPGAWEALRETSRCVLVTAGAGAGKTEFLAQKAAYLLQTGICPSPKRILAISFKRDAARNLTMRLEKRCTPEQARRFHSFTFDAFAKGLLDRFRAAIPGEFQPPSDYRIVMPGQKDYQEAIKEHNIPYVNAQQLESLVITTDLPLEGDDLNVRAVRSYWQSQYQREVLLSFPMIKRLVLLLLKENVFIRRALQITYPVIFLDEFQDITGPQYELLRAAFHGASPNMTAVGDDKQRIMGWAGAMPDAFQRFSTDHDACRIQLLCNWRSHKELVRIQHVIARQIDQNVVTPVARAKRTVGGEIAAIWQFDTEAQEAEMLASWLAREVENNVVEPHKTAVLVRMRAKEIEAKLSLAFIQKGLRLRNLARDIGGISIQDVLSEELTQILLPILRLGSTTRSPENWEATVRNLQFLEAIGSEDDKALQKLHRRLDAMVRTLRATMQNCQPTDVIAEAVALTVLGSIRPESIRNAFPQYNRQQDFDRVWGGIITLLKECASVGTDWPTLLDEFEGLGQVVLMTIHKSKGLEFHTMIFYGLDNQTWWSLRQNRKEELSSFFVAFTRARQRAFFTFCSGRGQPVDWIERLLQPVGLLRIRGQELIP</sequence>
<keyword evidence="2 10" id="KW-0378">Hydrolase</keyword>
<keyword evidence="14" id="KW-1185">Reference proteome</keyword>
<evidence type="ECO:0000313" key="13">
    <source>
        <dbReference type="EMBL" id="AGW12393.1"/>
    </source>
</evidence>
<evidence type="ECO:0000313" key="14">
    <source>
        <dbReference type="Proteomes" id="UP000016587"/>
    </source>
</evidence>
<dbReference type="PATRIC" id="fig|1121448.10.peg.479"/>
<dbReference type="AlphaFoldDB" id="T2G7X8"/>
<dbReference type="InterPro" id="IPR027417">
    <property type="entry name" value="P-loop_NTPase"/>
</dbReference>
<dbReference type="EMBL" id="CP006585">
    <property type="protein sequence ID" value="AGW12393.1"/>
    <property type="molecule type" value="Genomic_DNA"/>
</dbReference>
<dbReference type="Pfam" id="PF13361">
    <property type="entry name" value="UvrD_C"/>
    <property type="match status" value="1"/>
</dbReference>
<keyword evidence="3 10" id="KW-0347">Helicase</keyword>
<evidence type="ECO:0000256" key="2">
    <source>
        <dbReference type="ARBA" id="ARBA00022801"/>
    </source>
</evidence>
<evidence type="ECO:0000256" key="1">
    <source>
        <dbReference type="ARBA" id="ARBA00022741"/>
    </source>
</evidence>
<dbReference type="RefSeq" id="WP_021759024.1">
    <property type="nucleotide sequence ID" value="NC_022444.1"/>
</dbReference>
<dbReference type="PANTHER" id="PTHR11070:SF2">
    <property type="entry name" value="ATP-DEPENDENT DNA HELICASE SRS2"/>
    <property type="match status" value="1"/>
</dbReference>
<evidence type="ECO:0000256" key="9">
    <source>
        <dbReference type="ARBA" id="ARBA00048988"/>
    </source>
</evidence>
<evidence type="ECO:0000256" key="3">
    <source>
        <dbReference type="ARBA" id="ARBA00022806"/>
    </source>
</evidence>
<dbReference type="OrthoDB" id="5461146at2"/>
<dbReference type="InterPro" id="IPR014016">
    <property type="entry name" value="UvrD-like_ATP-bd"/>
</dbReference>
<dbReference type="GO" id="GO:0000725">
    <property type="term" value="P:recombinational repair"/>
    <property type="evidence" value="ECO:0007669"/>
    <property type="project" value="TreeGrafter"/>
</dbReference>
<evidence type="ECO:0000256" key="7">
    <source>
        <dbReference type="ARBA" id="ARBA00034808"/>
    </source>
</evidence>
<name>T2G7X8_MEGG1</name>
<reference evidence="13 14" key="1">
    <citation type="journal article" date="2013" name="J. Bacteriol.">
        <title>Roles of HynAB and Ech, the only two hydrogenases found in the model sulfate reducer Desulfovibrio gigas.</title>
        <authorList>
            <person name="Morais-Silva F.O."/>
            <person name="Santos C.I."/>
            <person name="Rodrigues R."/>
            <person name="Pereira I.A."/>
            <person name="Rodrigues-Pousada C."/>
        </authorList>
    </citation>
    <scope>NUCLEOTIDE SEQUENCE [LARGE SCALE GENOMIC DNA]</scope>
    <source>
        <strain evidence="14">ATCC 19364 / DSM 1382 / NCIMB 9332 / VKM B-1759</strain>
    </source>
</reference>
<feature type="domain" description="UvrD-like helicase ATP-binding" evidence="11">
    <location>
        <begin position="15"/>
        <end position="285"/>
    </location>
</feature>
<feature type="binding site" evidence="10">
    <location>
        <begin position="36"/>
        <end position="43"/>
    </location>
    <ligand>
        <name>ATP</name>
        <dbReference type="ChEBI" id="CHEBI:30616"/>
    </ligand>
</feature>
<evidence type="ECO:0000256" key="8">
    <source>
        <dbReference type="ARBA" id="ARBA00034923"/>
    </source>
</evidence>
<gene>
    <name evidence="13" type="ORF">DGI_0482</name>
</gene>
<dbReference type="InterPro" id="IPR000212">
    <property type="entry name" value="DNA_helicase_UvrD/REP"/>
</dbReference>
<dbReference type="GO" id="GO:0043138">
    <property type="term" value="F:3'-5' DNA helicase activity"/>
    <property type="evidence" value="ECO:0007669"/>
    <property type="project" value="UniProtKB-EC"/>
</dbReference>
<keyword evidence="5" id="KW-0413">Isomerase</keyword>
<dbReference type="Pfam" id="PF00580">
    <property type="entry name" value="UvrD-helicase"/>
    <property type="match status" value="1"/>
</dbReference>
<evidence type="ECO:0000256" key="6">
    <source>
        <dbReference type="ARBA" id="ARBA00034617"/>
    </source>
</evidence>
<protein>
    <recommendedName>
        <fullName evidence="7">DNA 3'-5' helicase</fullName>
        <ecNumber evidence="7">5.6.2.4</ecNumber>
    </recommendedName>
    <alternativeName>
        <fullName evidence="8">DNA 3'-5' helicase II</fullName>
    </alternativeName>
</protein>
<comment type="catalytic activity">
    <reaction evidence="9">
        <text>ATP + H2O = ADP + phosphate + H(+)</text>
        <dbReference type="Rhea" id="RHEA:13065"/>
        <dbReference type="ChEBI" id="CHEBI:15377"/>
        <dbReference type="ChEBI" id="CHEBI:15378"/>
        <dbReference type="ChEBI" id="CHEBI:30616"/>
        <dbReference type="ChEBI" id="CHEBI:43474"/>
        <dbReference type="ChEBI" id="CHEBI:456216"/>
        <dbReference type="EC" id="5.6.2.4"/>
    </reaction>
</comment>
<accession>T2G7X8</accession>
<dbReference type="PROSITE" id="PS51217">
    <property type="entry name" value="UVRD_HELICASE_CTER"/>
    <property type="match status" value="1"/>
</dbReference>
<dbReference type="PANTHER" id="PTHR11070">
    <property type="entry name" value="UVRD / RECB / PCRA DNA HELICASE FAMILY MEMBER"/>
    <property type="match status" value="1"/>
</dbReference>
<dbReference type="GO" id="GO:0005524">
    <property type="term" value="F:ATP binding"/>
    <property type="evidence" value="ECO:0007669"/>
    <property type="project" value="UniProtKB-UniRule"/>
</dbReference>
<organism evidence="13 14">
    <name type="scientific">Megalodesulfovibrio gigas (strain ATCC 19364 / DSM 1382 / NCIMB 9332 / VKM B-1759)</name>
    <name type="common">Desulfovibrio gigas</name>
    <dbReference type="NCBI Taxonomy" id="1121448"/>
    <lineage>
        <taxon>Bacteria</taxon>
        <taxon>Pseudomonadati</taxon>
        <taxon>Thermodesulfobacteriota</taxon>
        <taxon>Desulfovibrionia</taxon>
        <taxon>Desulfovibrionales</taxon>
        <taxon>Desulfovibrionaceae</taxon>
        <taxon>Megalodesulfovibrio</taxon>
    </lineage>
</organism>
<keyword evidence="4 10" id="KW-0067">ATP-binding</keyword>
<evidence type="ECO:0000256" key="5">
    <source>
        <dbReference type="ARBA" id="ARBA00023235"/>
    </source>
</evidence>
<dbReference type="KEGG" id="dgg:DGI_0482"/>
<dbReference type="GO" id="GO:0016887">
    <property type="term" value="F:ATP hydrolysis activity"/>
    <property type="evidence" value="ECO:0007669"/>
    <property type="project" value="RHEA"/>
</dbReference>
<dbReference type="Gene3D" id="3.40.50.300">
    <property type="entry name" value="P-loop containing nucleotide triphosphate hydrolases"/>
    <property type="match status" value="3"/>
</dbReference>
<dbReference type="Proteomes" id="UP000016587">
    <property type="component" value="Chromosome"/>
</dbReference>
<evidence type="ECO:0000256" key="10">
    <source>
        <dbReference type="PROSITE-ProRule" id="PRU00560"/>
    </source>
</evidence>
<dbReference type="InterPro" id="IPR014017">
    <property type="entry name" value="DNA_helicase_UvrD-like_C"/>
</dbReference>
<evidence type="ECO:0000259" key="12">
    <source>
        <dbReference type="PROSITE" id="PS51217"/>
    </source>
</evidence>
<dbReference type="PROSITE" id="PS51198">
    <property type="entry name" value="UVRD_HELICASE_ATP_BIND"/>
    <property type="match status" value="1"/>
</dbReference>
<reference evidence="14" key="2">
    <citation type="submission" date="2013-07" db="EMBL/GenBank/DDBJ databases">
        <authorList>
            <person name="Morais-Silva F.O."/>
            <person name="Rezende A.M."/>
            <person name="Pimentel C."/>
            <person name="Resende D.M."/>
            <person name="Santos C.I."/>
            <person name="Clemente C."/>
            <person name="de Oliveira L.M."/>
            <person name="da Silva S.M."/>
            <person name="Costa D.A."/>
            <person name="Varela-Raposo A."/>
            <person name="Horacio E.C.A."/>
            <person name="Matos M."/>
            <person name="Flores O."/>
            <person name="Ruiz J.C."/>
            <person name="Rodrigues-Pousada C."/>
        </authorList>
    </citation>
    <scope>NUCLEOTIDE SEQUENCE [LARGE SCALE GENOMIC DNA]</scope>
    <source>
        <strain evidence="14">ATCC 19364 / DSM 1382 / NCIMB 9332 / VKM B-1759</strain>
    </source>
</reference>
<feature type="domain" description="UvrD-like helicase C-terminal" evidence="12">
    <location>
        <begin position="285"/>
        <end position="540"/>
    </location>
</feature>
<dbReference type="GO" id="GO:0003677">
    <property type="term" value="F:DNA binding"/>
    <property type="evidence" value="ECO:0007669"/>
    <property type="project" value="InterPro"/>
</dbReference>
<dbReference type="HOGENOM" id="CLU_004585_6_4_7"/>
<evidence type="ECO:0000256" key="4">
    <source>
        <dbReference type="ARBA" id="ARBA00022840"/>
    </source>
</evidence>